<dbReference type="SUPFAM" id="SSF46785">
    <property type="entry name" value="Winged helix' DNA-binding domain"/>
    <property type="match status" value="1"/>
</dbReference>
<keyword evidence="6" id="KW-1185">Reference proteome</keyword>
<dbReference type="Gene3D" id="1.10.10.10">
    <property type="entry name" value="Winged helix-like DNA-binding domain superfamily/Winged helix DNA-binding domain"/>
    <property type="match status" value="1"/>
</dbReference>
<comment type="caution">
    <text evidence="5">The sequence shown here is derived from an EMBL/GenBank/DDBJ whole genome shotgun (WGS) entry which is preliminary data.</text>
</comment>
<evidence type="ECO:0000313" key="6">
    <source>
        <dbReference type="Proteomes" id="UP000710815"/>
    </source>
</evidence>
<dbReference type="CDD" id="cd07377">
    <property type="entry name" value="WHTH_GntR"/>
    <property type="match status" value="1"/>
</dbReference>
<gene>
    <name evidence="5" type="ORF">JS533_009295</name>
</gene>
<evidence type="ECO:0000256" key="1">
    <source>
        <dbReference type="ARBA" id="ARBA00023015"/>
    </source>
</evidence>
<protein>
    <submittedName>
        <fullName evidence="5">GntR family transcriptional regulator</fullName>
    </submittedName>
</protein>
<dbReference type="Proteomes" id="UP000710815">
    <property type="component" value="Unassembled WGS sequence"/>
</dbReference>
<sequence>MIIDIDQRGDVPIYEQLHRQIIAGIANDELAPGDQLPSVRALAVGLGINLHTVNKAYALLRDEGYLVMRRGSGAVVADRYAGSANGHVADEQNIRMNDELRRLALAHKARGGDMAAFLDAARRQAERVYMTSNGTGDASDAASIPDSPNLTCAGQIIDHKGRQS</sequence>
<dbReference type="Pfam" id="PF00392">
    <property type="entry name" value="GntR"/>
    <property type="match status" value="1"/>
</dbReference>
<evidence type="ECO:0000256" key="3">
    <source>
        <dbReference type="ARBA" id="ARBA00023163"/>
    </source>
</evidence>
<evidence type="ECO:0000313" key="5">
    <source>
        <dbReference type="EMBL" id="MCH9276457.1"/>
    </source>
</evidence>
<dbReference type="PANTHER" id="PTHR38445:SF12">
    <property type="entry name" value="GNTR-FAMILY TRANSCRIPTIONAL REGULATOR"/>
    <property type="match status" value="1"/>
</dbReference>
<dbReference type="SMART" id="SM00345">
    <property type="entry name" value="HTH_GNTR"/>
    <property type="match status" value="1"/>
</dbReference>
<name>A0ABS9VWK9_9BIFI</name>
<proteinExistence type="predicted"/>
<evidence type="ECO:0000259" key="4">
    <source>
        <dbReference type="PROSITE" id="PS50949"/>
    </source>
</evidence>
<dbReference type="PROSITE" id="PS50949">
    <property type="entry name" value="HTH_GNTR"/>
    <property type="match status" value="1"/>
</dbReference>
<dbReference type="PANTHER" id="PTHR38445">
    <property type="entry name" value="HTH-TYPE TRANSCRIPTIONAL REPRESSOR YTRA"/>
    <property type="match status" value="1"/>
</dbReference>
<feature type="domain" description="HTH gntR-type" evidence="4">
    <location>
        <begin position="11"/>
        <end position="79"/>
    </location>
</feature>
<dbReference type="InterPro" id="IPR036388">
    <property type="entry name" value="WH-like_DNA-bd_sf"/>
</dbReference>
<evidence type="ECO:0000256" key="2">
    <source>
        <dbReference type="ARBA" id="ARBA00023125"/>
    </source>
</evidence>
<keyword evidence="3" id="KW-0804">Transcription</keyword>
<keyword evidence="2" id="KW-0238">DNA-binding</keyword>
<organism evidence="5 6">
    <name type="scientific">Bifidobacterium amazonense</name>
    <dbReference type="NCBI Taxonomy" id="2809027"/>
    <lineage>
        <taxon>Bacteria</taxon>
        <taxon>Bacillati</taxon>
        <taxon>Actinomycetota</taxon>
        <taxon>Actinomycetes</taxon>
        <taxon>Bifidobacteriales</taxon>
        <taxon>Bifidobacteriaceae</taxon>
        <taxon>Bifidobacterium</taxon>
    </lineage>
</organism>
<reference evidence="5 6" key="2">
    <citation type="journal article" date="2021" name="Syst. Appl. Microbiol.">
        <title>Phylogenetic classification of ten novel species belonging to the genus Bifidobacterium comprising B. phasiani sp. nov., B. pongonis sp. nov., B. saguinibicoloris sp. nov., B. colobi sp. nov., B. simiiventris sp. nov., B. santillanense sp. nov., B. miconis sp. nov., B. amazonense sp. nov., B. pluvialisilvae sp. nov., and B. miconisargentati sp. nov.</title>
        <authorList>
            <person name="Lugli G.A."/>
            <person name="Calvete-Torre I."/>
            <person name="Alessandri G."/>
            <person name="Milani C."/>
            <person name="Turroni F."/>
            <person name="Laiolo P."/>
            <person name="Ossiprandi M.C."/>
            <person name="Margolles A."/>
            <person name="Ruiz L."/>
            <person name="Ventura M."/>
        </authorList>
    </citation>
    <scope>NUCLEOTIDE SEQUENCE [LARGE SCALE GENOMIC DNA]</scope>
    <source>
        <strain evidence="5 6">MA1</strain>
    </source>
</reference>
<keyword evidence="1" id="KW-0805">Transcription regulation</keyword>
<dbReference type="InterPro" id="IPR000524">
    <property type="entry name" value="Tscrpt_reg_HTH_GntR"/>
</dbReference>
<dbReference type="EMBL" id="JAFEJT020000040">
    <property type="protein sequence ID" value="MCH9276457.1"/>
    <property type="molecule type" value="Genomic_DNA"/>
</dbReference>
<dbReference type="RefSeq" id="WP_241514140.1">
    <property type="nucleotide sequence ID" value="NZ_JAFEJT020000040.1"/>
</dbReference>
<accession>A0ABS9VWK9</accession>
<dbReference type="InterPro" id="IPR036390">
    <property type="entry name" value="WH_DNA-bd_sf"/>
</dbReference>
<reference evidence="5 6" key="1">
    <citation type="journal article" date="2021" name="Environ. Microbiol.">
        <title>Genetic insights into the dark matter of the mammalian gut microbiota through targeted genome reconstruction.</title>
        <authorList>
            <person name="Lugli G.A."/>
            <person name="Alessandri G."/>
            <person name="Milani C."/>
            <person name="Viappiani A."/>
            <person name="Fontana F."/>
            <person name="Tarracchini C."/>
            <person name="Mancabelli L."/>
            <person name="Argentini C."/>
            <person name="Ruiz L."/>
            <person name="Margolles A."/>
            <person name="van Sinderen D."/>
            <person name="Turroni F."/>
            <person name="Ventura M."/>
        </authorList>
    </citation>
    <scope>NUCLEOTIDE SEQUENCE [LARGE SCALE GENOMIC DNA]</scope>
    <source>
        <strain evidence="5 6">MA1</strain>
    </source>
</reference>